<evidence type="ECO:0000256" key="5">
    <source>
        <dbReference type="ARBA" id="ARBA00022793"/>
    </source>
</evidence>
<keyword evidence="5" id="KW-0210">Decarboxylase</keyword>
<dbReference type="Proteomes" id="UP000050509">
    <property type="component" value="Unassembled WGS sequence"/>
</dbReference>
<keyword evidence="9" id="KW-1185">Reference proteome</keyword>
<comment type="caution">
    <text evidence="8">The sequence shown here is derived from an EMBL/GenBank/DDBJ whole genome shotgun (WGS) entry which is preliminary data.</text>
</comment>
<feature type="domain" description="Oxo-4-hydroxy-4-carboxy-5-ureidoimidazoline decarboxylase" evidence="7">
    <location>
        <begin position="12"/>
        <end position="168"/>
    </location>
</feature>
<evidence type="ECO:0000256" key="3">
    <source>
        <dbReference type="ARBA" id="ARBA00012257"/>
    </source>
</evidence>
<comment type="catalytic activity">
    <reaction evidence="1">
        <text>5-hydroxy-2-oxo-4-ureido-2,5-dihydro-1H-imidazole-5-carboxylate + H(+) = (S)-allantoin + CO2</text>
        <dbReference type="Rhea" id="RHEA:26301"/>
        <dbReference type="ChEBI" id="CHEBI:15378"/>
        <dbReference type="ChEBI" id="CHEBI:15678"/>
        <dbReference type="ChEBI" id="CHEBI:16526"/>
        <dbReference type="ChEBI" id="CHEBI:58639"/>
        <dbReference type="EC" id="4.1.1.97"/>
    </reaction>
</comment>
<dbReference type="NCBIfam" id="TIGR03164">
    <property type="entry name" value="UHCUDC"/>
    <property type="match status" value="1"/>
</dbReference>
<dbReference type="PANTHER" id="PTHR43466:SF1">
    <property type="entry name" value="2-OXO-4-HYDROXY-4-CARBOXY-5-UREIDOIMIDAZOLINE DECARBOXYLASE-RELATED"/>
    <property type="match status" value="1"/>
</dbReference>
<dbReference type="SUPFAM" id="SSF158694">
    <property type="entry name" value="UraD-Like"/>
    <property type="match status" value="1"/>
</dbReference>
<gene>
    <name evidence="8" type="ORF">SE17_14890</name>
</gene>
<proteinExistence type="predicted"/>
<name>A0A0P9FHE8_9CHLR</name>
<evidence type="ECO:0000256" key="6">
    <source>
        <dbReference type="ARBA" id="ARBA00023239"/>
    </source>
</evidence>
<evidence type="ECO:0000313" key="9">
    <source>
        <dbReference type="Proteomes" id="UP000050509"/>
    </source>
</evidence>
<evidence type="ECO:0000256" key="1">
    <source>
        <dbReference type="ARBA" id="ARBA00001163"/>
    </source>
</evidence>
<dbReference type="Pfam" id="PF09349">
    <property type="entry name" value="OHCU_decarbox"/>
    <property type="match status" value="1"/>
</dbReference>
<protein>
    <recommendedName>
        <fullName evidence="3">2-oxo-4-hydroxy-4-carboxy-5-ureidoimidazoline decarboxylase</fullName>
        <ecNumber evidence="3">4.1.1.97</ecNumber>
    </recommendedName>
</protein>
<dbReference type="GO" id="GO:0000255">
    <property type="term" value="P:allantoin metabolic process"/>
    <property type="evidence" value="ECO:0007669"/>
    <property type="project" value="InterPro"/>
</dbReference>
<dbReference type="InterPro" id="IPR018020">
    <property type="entry name" value="OHCU_decarboxylase"/>
</dbReference>
<dbReference type="AlphaFoldDB" id="A0A0P9FHE8"/>
<dbReference type="PANTHER" id="PTHR43466">
    <property type="entry name" value="2-OXO-4-HYDROXY-4-CARBOXY-5-UREIDOIMIDAZOLINE DECARBOXYLASE-RELATED"/>
    <property type="match status" value="1"/>
</dbReference>
<dbReference type="GO" id="GO:0006144">
    <property type="term" value="P:purine nucleobase metabolic process"/>
    <property type="evidence" value="ECO:0007669"/>
    <property type="project" value="UniProtKB-KW"/>
</dbReference>
<dbReference type="GO" id="GO:0019628">
    <property type="term" value="P:urate catabolic process"/>
    <property type="evidence" value="ECO:0007669"/>
    <property type="project" value="UniProtKB-UniPathway"/>
</dbReference>
<evidence type="ECO:0000313" key="8">
    <source>
        <dbReference type="EMBL" id="KPV52543.1"/>
    </source>
</evidence>
<keyword evidence="4" id="KW-0659">Purine metabolism</keyword>
<sequence>MPPDALTLDEINALGRDAFVARLGFVFERSPWVAAAAWDARPFRSRAALHAAMVAAMWAAPREQQLALIRAHPDLAGKAAIAKELTAESTREQASAGLDRLTPAEFARFTELNDAYRARFAFPFIICVREHTKASILANFVERIAHSPDDERHTALGEIAKIAALRLNDAVRE</sequence>
<dbReference type="GO" id="GO:0051997">
    <property type="term" value="F:2-oxo-4-hydroxy-4-carboxy-5-ureidoimidazoline decarboxylase activity"/>
    <property type="evidence" value="ECO:0007669"/>
    <property type="project" value="UniProtKB-EC"/>
</dbReference>
<evidence type="ECO:0000256" key="2">
    <source>
        <dbReference type="ARBA" id="ARBA00004754"/>
    </source>
</evidence>
<dbReference type="InterPro" id="IPR036778">
    <property type="entry name" value="OHCU_decarboxylase_sf"/>
</dbReference>
<dbReference type="PATRIC" id="fig|186479.3.peg.8755"/>
<dbReference type="EMBL" id="LJCR01000510">
    <property type="protein sequence ID" value="KPV52543.1"/>
    <property type="molecule type" value="Genomic_DNA"/>
</dbReference>
<organism evidence="8 9">
    <name type="scientific">Kouleothrix aurantiaca</name>
    <dbReference type="NCBI Taxonomy" id="186479"/>
    <lineage>
        <taxon>Bacteria</taxon>
        <taxon>Bacillati</taxon>
        <taxon>Chloroflexota</taxon>
        <taxon>Chloroflexia</taxon>
        <taxon>Chloroflexales</taxon>
        <taxon>Roseiflexineae</taxon>
        <taxon>Roseiflexaceae</taxon>
        <taxon>Kouleothrix</taxon>
    </lineage>
</organism>
<evidence type="ECO:0000259" key="7">
    <source>
        <dbReference type="Pfam" id="PF09349"/>
    </source>
</evidence>
<dbReference type="Gene3D" id="1.10.3330.10">
    <property type="entry name" value="Oxo-4-hydroxy-4-carboxy-5-ureidoimidazoline decarboxylase"/>
    <property type="match status" value="1"/>
</dbReference>
<reference evidence="8 9" key="1">
    <citation type="submission" date="2015-09" db="EMBL/GenBank/DDBJ databases">
        <title>Draft genome sequence of Kouleothrix aurantiaca JCM 19913.</title>
        <authorList>
            <person name="Hemp J."/>
        </authorList>
    </citation>
    <scope>NUCLEOTIDE SEQUENCE [LARGE SCALE GENOMIC DNA]</scope>
    <source>
        <strain evidence="8 9">COM-B</strain>
    </source>
</reference>
<keyword evidence="6" id="KW-0456">Lyase</keyword>
<evidence type="ECO:0000256" key="4">
    <source>
        <dbReference type="ARBA" id="ARBA00022631"/>
    </source>
</evidence>
<dbReference type="EC" id="4.1.1.97" evidence="3"/>
<dbReference type="UniPathway" id="UPA00394">
    <property type="reaction ID" value="UER00652"/>
</dbReference>
<accession>A0A0P9FHE8</accession>
<comment type="pathway">
    <text evidence="2">Purine metabolism; urate degradation; (S)-allantoin from urate: step 3/3.</text>
</comment>
<dbReference type="InterPro" id="IPR017580">
    <property type="entry name" value="OHCU_decarboxylase-1"/>
</dbReference>